<proteinExistence type="inferred from homology"/>
<dbReference type="InterPro" id="IPR003593">
    <property type="entry name" value="AAA+_ATPase"/>
</dbReference>
<dbReference type="InterPro" id="IPR045006">
    <property type="entry name" value="CHLI-like"/>
</dbReference>
<dbReference type="RefSeq" id="WP_062075765.1">
    <property type="nucleotide sequence ID" value="NZ_BBRC01000013.1"/>
</dbReference>
<dbReference type="InterPro" id="IPR004482">
    <property type="entry name" value="Mg_chelat-rel"/>
</dbReference>
<dbReference type="PANTHER" id="PTHR32039:SF7">
    <property type="entry name" value="COMPETENCE PROTEIN COMM"/>
    <property type="match status" value="1"/>
</dbReference>
<name>A0A7Z0CHU5_9MICO</name>
<dbReference type="Proteomes" id="UP000547973">
    <property type="component" value="Unassembled WGS sequence"/>
</dbReference>
<dbReference type="InterPro" id="IPR027417">
    <property type="entry name" value="P-loop_NTPase"/>
</dbReference>
<sequence>MIGRTRSVVLTGVVGHVIDVEAHLAPSLPAFTLVGLPDASLNESRDRVRAAVTSSGLAWPQRRITVNLSPASLPKSGSVTDVAIAVAVLAGAGLIDARQAAGAVHLGELGLDGQLRPVRGILPSVAAAVEAGATRVVVAEGNADEARLVPGAKVTAVSSLAELAAIYGNEDARPDPRSVDSRVVSSPRRVEPVADLADVRGQPEARWALEVAAAGAHHLLMVGPPGAGKTMLASRLTGILPDLIPVDALAATSIHSISGTLSPEEGLLVRPPFEAPHHSASAAAIVGGGARIARPGAISRAHAGVLFLDEAPEFPGAVLQTLRQPLESGEIVLHRAYGAARYPARFQLVLAANPCPCGHFYGMGERCTCSALARRRYFSRLSGPLLDRVDIQVEVMPVARGASESGEATEVVAARVREARGRAQARFAGLPWSVTSHAPPSWLREFTPRACVAVVHAALDKGRLSARGADRALRIAWTLSDLEGIDAPSPDHVARAMILRSREGPL</sequence>
<dbReference type="Pfam" id="PF13335">
    <property type="entry name" value="Mg_chelatase_C"/>
    <property type="match status" value="1"/>
</dbReference>
<gene>
    <name evidence="3" type="ORF">BKA03_001970</name>
</gene>
<dbReference type="Gene3D" id="3.30.230.10">
    <property type="match status" value="1"/>
</dbReference>
<evidence type="ECO:0000256" key="1">
    <source>
        <dbReference type="ARBA" id="ARBA00006354"/>
    </source>
</evidence>
<dbReference type="EMBL" id="JACBZO010000001">
    <property type="protein sequence ID" value="NYI41851.1"/>
    <property type="molecule type" value="Genomic_DNA"/>
</dbReference>
<dbReference type="AlphaFoldDB" id="A0A7Z0CHU5"/>
<dbReference type="SUPFAM" id="SSF54211">
    <property type="entry name" value="Ribosomal protein S5 domain 2-like"/>
    <property type="match status" value="1"/>
</dbReference>
<protein>
    <submittedName>
        <fullName evidence="3">Magnesium chelatase family protein</fullName>
    </submittedName>
</protein>
<dbReference type="SMART" id="SM00382">
    <property type="entry name" value="AAA"/>
    <property type="match status" value="1"/>
</dbReference>
<evidence type="ECO:0000259" key="2">
    <source>
        <dbReference type="SMART" id="SM00382"/>
    </source>
</evidence>
<dbReference type="InterPro" id="IPR020568">
    <property type="entry name" value="Ribosomal_Su5_D2-typ_SF"/>
</dbReference>
<dbReference type="Gene3D" id="3.40.50.300">
    <property type="entry name" value="P-loop containing nucleotide triphosphate hydrolases"/>
    <property type="match status" value="1"/>
</dbReference>
<accession>A0A7Z0CHU5</accession>
<dbReference type="Pfam" id="PF13541">
    <property type="entry name" value="ChlI"/>
    <property type="match status" value="1"/>
</dbReference>
<dbReference type="InterPro" id="IPR025158">
    <property type="entry name" value="Mg_chelat-rel_C"/>
</dbReference>
<dbReference type="Pfam" id="PF01078">
    <property type="entry name" value="Mg_chelatase"/>
    <property type="match status" value="1"/>
</dbReference>
<keyword evidence="4" id="KW-1185">Reference proteome</keyword>
<reference evidence="3 4" key="1">
    <citation type="submission" date="2020-07" db="EMBL/GenBank/DDBJ databases">
        <title>Sequencing the genomes of 1000 actinobacteria strains.</title>
        <authorList>
            <person name="Klenk H.-P."/>
        </authorList>
    </citation>
    <scope>NUCLEOTIDE SEQUENCE [LARGE SCALE GENOMIC DNA]</scope>
    <source>
        <strain evidence="3 4">DSM 19970</strain>
    </source>
</reference>
<dbReference type="GO" id="GO:0005524">
    <property type="term" value="F:ATP binding"/>
    <property type="evidence" value="ECO:0007669"/>
    <property type="project" value="InterPro"/>
</dbReference>
<comment type="similarity">
    <text evidence="1">Belongs to the Mg-chelatase subunits D/I family. ComM subfamily.</text>
</comment>
<dbReference type="CDD" id="cd00009">
    <property type="entry name" value="AAA"/>
    <property type="match status" value="1"/>
</dbReference>
<dbReference type="PANTHER" id="PTHR32039">
    <property type="entry name" value="MAGNESIUM-CHELATASE SUBUNIT CHLI"/>
    <property type="match status" value="1"/>
</dbReference>
<dbReference type="SUPFAM" id="SSF52540">
    <property type="entry name" value="P-loop containing nucleoside triphosphate hydrolases"/>
    <property type="match status" value="1"/>
</dbReference>
<dbReference type="NCBIfam" id="TIGR00368">
    <property type="entry name" value="YifB family Mg chelatase-like AAA ATPase"/>
    <property type="match status" value="1"/>
</dbReference>
<dbReference type="InterPro" id="IPR014721">
    <property type="entry name" value="Ribsml_uS5_D2-typ_fold_subgr"/>
</dbReference>
<evidence type="ECO:0000313" key="3">
    <source>
        <dbReference type="EMBL" id="NYI41851.1"/>
    </source>
</evidence>
<comment type="caution">
    <text evidence="3">The sequence shown here is derived from an EMBL/GenBank/DDBJ whole genome shotgun (WGS) entry which is preliminary data.</text>
</comment>
<organism evidence="3 4">
    <name type="scientific">Demequina lutea</name>
    <dbReference type="NCBI Taxonomy" id="431489"/>
    <lineage>
        <taxon>Bacteria</taxon>
        <taxon>Bacillati</taxon>
        <taxon>Actinomycetota</taxon>
        <taxon>Actinomycetes</taxon>
        <taxon>Micrococcales</taxon>
        <taxon>Demequinaceae</taxon>
        <taxon>Demequina</taxon>
    </lineage>
</organism>
<dbReference type="InterPro" id="IPR000523">
    <property type="entry name" value="Mg_chelatse_chII-like_cat_dom"/>
</dbReference>
<feature type="domain" description="AAA+ ATPase" evidence="2">
    <location>
        <begin position="215"/>
        <end position="400"/>
    </location>
</feature>
<evidence type="ECO:0000313" key="4">
    <source>
        <dbReference type="Proteomes" id="UP000547973"/>
    </source>
</evidence>